<keyword evidence="1" id="KW-0732">Signal</keyword>
<feature type="chain" id="PRO_5012015214" evidence="1">
    <location>
        <begin position="29"/>
        <end position="167"/>
    </location>
</feature>
<evidence type="ECO:0000256" key="1">
    <source>
        <dbReference type="SAM" id="SignalP"/>
    </source>
</evidence>
<dbReference type="RefSeq" id="WP_088365721.1">
    <property type="nucleotide sequence ID" value="NZ_NBBI01000001.1"/>
</dbReference>
<dbReference type="Proteomes" id="UP000197290">
    <property type="component" value="Unassembled WGS sequence"/>
</dbReference>
<name>A0A245ZUQ1_9SPHN</name>
<gene>
    <name evidence="2" type="ORF">SPDO_03450</name>
</gene>
<dbReference type="AlphaFoldDB" id="A0A245ZUQ1"/>
<dbReference type="Gene3D" id="2.30.30.40">
    <property type="entry name" value="SH3 Domains"/>
    <property type="match status" value="1"/>
</dbReference>
<accession>A0A245ZUQ1</accession>
<keyword evidence="3" id="KW-1185">Reference proteome</keyword>
<sequence length="167" mass="18219">MTMRRWTAGLTTLAVFVALVAGDGAAQAGKDKPKPPYFASIGAGKARMRSGPGRSYPATWLYVRRDLPVRVVDVFKEWRKVEDPAGEQGWMLGTLVSSTRTAIVQGAVTELREQPAFGARVLWRAEPGVVGRISQCARGWCRFDVAGQAGFVEASRLWGVQPEESLP</sequence>
<dbReference type="OrthoDB" id="9810773at2"/>
<dbReference type="EMBL" id="NBBI01000001">
    <property type="protein sequence ID" value="OWK33466.1"/>
    <property type="molecule type" value="Genomic_DNA"/>
</dbReference>
<protein>
    <submittedName>
        <fullName evidence="2">Bacterial SH3 domain protein</fullName>
    </submittedName>
</protein>
<evidence type="ECO:0000313" key="2">
    <source>
        <dbReference type="EMBL" id="OWK33466.1"/>
    </source>
</evidence>
<feature type="signal peptide" evidence="1">
    <location>
        <begin position="1"/>
        <end position="28"/>
    </location>
</feature>
<comment type="caution">
    <text evidence="2">The sequence shown here is derived from an EMBL/GenBank/DDBJ whole genome shotgun (WGS) entry which is preliminary data.</text>
</comment>
<reference evidence="2 3" key="1">
    <citation type="submission" date="2017-03" db="EMBL/GenBank/DDBJ databases">
        <title>Genome sequence of Sphingomonas dokdonensis DSM 21029.</title>
        <authorList>
            <person name="Poehlein A."/>
            <person name="Wuebbeler J.H."/>
            <person name="Steinbuechel A."/>
            <person name="Daniel R."/>
        </authorList>
    </citation>
    <scope>NUCLEOTIDE SEQUENCE [LARGE SCALE GENOMIC DNA]</scope>
    <source>
        <strain evidence="2 3">DSM 21029</strain>
    </source>
</reference>
<proteinExistence type="predicted"/>
<dbReference type="InterPro" id="IPR010466">
    <property type="entry name" value="DUF1058"/>
</dbReference>
<evidence type="ECO:0000313" key="3">
    <source>
        <dbReference type="Proteomes" id="UP000197290"/>
    </source>
</evidence>
<organism evidence="2 3">
    <name type="scientific">Sphingomonas dokdonensis</name>
    <dbReference type="NCBI Taxonomy" id="344880"/>
    <lineage>
        <taxon>Bacteria</taxon>
        <taxon>Pseudomonadati</taxon>
        <taxon>Pseudomonadota</taxon>
        <taxon>Alphaproteobacteria</taxon>
        <taxon>Sphingomonadales</taxon>
        <taxon>Sphingomonadaceae</taxon>
        <taxon>Sphingomonas</taxon>
    </lineage>
</organism>
<dbReference type="Pfam" id="PF06347">
    <property type="entry name" value="SH3_4"/>
    <property type="match status" value="2"/>
</dbReference>